<feature type="domain" description="PRD" evidence="8">
    <location>
        <begin position="286"/>
        <end position="392"/>
    </location>
</feature>
<dbReference type="SUPFAM" id="SSF55804">
    <property type="entry name" value="Phoshotransferase/anion transport protein"/>
    <property type="match status" value="1"/>
</dbReference>
<keyword evidence="5" id="KW-0175">Coiled coil</keyword>
<dbReference type="Pfam" id="PF00359">
    <property type="entry name" value="PTS_EIIA_2"/>
    <property type="match status" value="1"/>
</dbReference>
<evidence type="ECO:0000313" key="9">
    <source>
        <dbReference type="EMBL" id="TDW25094.1"/>
    </source>
</evidence>
<dbReference type="CDD" id="cd00211">
    <property type="entry name" value="PTS_IIA_fru"/>
    <property type="match status" value="1"/>
</dbReference>
<dbReference type="Gene3D" id="3.40.930.10">
    <property type="entry name" value="Mannitol-specific EII, Chain A"/>
    <property type="match status" value="1"/>
</dbReference>
<sequence>MEKMNSIETQLVKALLDGSGWTKASALAQTLNVSSRSIKNYVAQFNATHNNVIESSRNGYCISPEIATELLANASSEKEVELDRVAYIINELVKEASVDAFSLCEDLFISMSTLKNELKKVKRKVQKFDLTLENKNDYLSLQGIEKNKRKLVSSILYEESSVNFVNLKSLQDGFPSIDIDFIKATVVQTFETYKYFINDYSLTNLVLHITIAIDRIQSDYTSTLEDSTNIKHPHEHRLAQIIASRLEEEFHITYNDSEIYELSLLIAAHANAIDLDNINHSNLEDLIEKDTLDLVNNLVDGVNAFYYINLKEPEFLTRFALHIRNLLVRAKFNYSSKNPLAAGIQYTCPLIYDAAIYMASGIEEATNIKINEDEIAYIAFHLGSALETQKAIQNKINALLYCPNYYDMNSKLVDSIHIEFSNYILIKNVVTSEAEIENYDMYDLVISTIPISGIIPIPTLIVSFMFNEKDRYAIRTKVNEILIAKKQSILRTHLKTIILDEMFETNKSLKTSDEVIHYLCDKAYKLDYVDETFEEQIQAREQMSSTAFNSFAIPHAMRMTAKKTGINILISPTGITWGDKVVNLVMMLSFNINERFIFNEIFDTITMILSEPENVKQIIQAKDADQFIELLVSYVNEP</sequence>
<dbReference type="Gene3D" id="1.10.1790.10">
    <property type="entry name" value="PRD domain"/>
    <property type="match status" value="2"/>
</dbReference>
<dbReference type="InterPro" id="IPR007737">
    <property type="entry name" value="Mga_HTH"/>
</dbReference>
<dbReference type="PANTHER" id="PTHR30185:SF12">
    <property type="entry name" value="TRANSCRIPTIONAL REGULATOR MANR"/>
    <property type="match status" value="1"/>
</dbReference>
<keyword evidence="4" id="KW-0804">Transcription</keyword>
<evidence type="ECO:0000256" key="1">
    <source>
        <dbReference type="ARBA" id="ARBA00022737"/>
    </source>
</evidence>
<dbReference type="InterPro" id="IPR036388">
    <property type="entry name" value="WH-like_DNA-bd_sf"/>
</dbReference>
<evidence type="ECO:0000256" key="4">
    <source>
        <dbReference type="ARBA" id="ARBA00023163"/>
    </source>
</evidence>
<organism evidence="9 10">
    <name type="scientific">Breznakia blatticola</name>
    <dbReference type="NCBI Taxonomy" id="1754012"/>
    <lineage>
        <taxon>Bacteria</taxon>
        <taxon>Bacillati</taxon>
        <taxon>Bacillota</taxon>
        <taxon>Erysipelotrichia</taxon>
        <taxon>Erysipelotrichales</taxon>
        <taxon>Erysipelotrichaceae</taxon>
        <taxon>Breznakia</taxon>
    </lineage>
</organism>
<dbReference type="Gene3D" id="1.10.10.10">
    <property type="entry name" value="Winged helix-like DNA-binding domain superfamily/Winged helix DNA-binding domain"/>
    <property type="match status" value="2"/>
</dbReference>
<evidence type="ECO:0000313" key="10">
    <source>
        <dbReference type="Proteomes" id="UP000294743"/>
    </source>
</evidence>
<proteinExistence type="predicted"/>
<keyword evidence="3" id="KW-0010">Activator</keyword>
<gene>
    <name evidence="9" type="ORF">EDD63_10635</name>
</gene>
<dbReference type="Pfam" id="PF00874">
    <property type="entry name" value="PRD"/>
    <property type="match status" value="2"/>
</dbReference>
<name>A0A4V6Q8K0_9FIRM</name>
<dbReference type="GO" id="GO:0006355">
    <property type="term" value="P:regulation of DNA-templated transcription"/>
    <property type="evidence" value="ECO:0007669"/>
    <property type="project" value="InterPro"/>
</dbReference>
<dbReference type="InterPro" id="IPR050661">
    <property type="entry name" value="BglG_antiterminators"/>
</dbReference>
<keyword evidence="1" id="KW-0677">Repeat</keyword>
<reference evidence="9 10" key="1">
    <citation type="submission" date="2019-03" db="EMBL/GenBank/DDBJ databases">
        <title>Genomic Encyclopedia of Type Strains, Phase IV (KMG-IV): sequencing the most valuable type-strain genomes for metagenomic binning, comparative biology and taxonomic classification.</title>
        <authorList>
            <person name="Goeker M."/>
        </authorList>
    </citation>
    <scope>NUCLEOTIDE SEQUENCE [LARGE SCALE GENOMIC DNA]</scope>
    <source>
        <strain evidence="9 10">DSM 28867</strain>
    </source>
</reference>
<evidence type="ECO:0000256" key="2">
    <source>
        <dbReference type="ARBA" id="ARBA00023015"/>
    </source>
</evidence>
<feature type="coiled-coil region" evidence="5">
    <location>
        <begin position="104"/>
        <end position="131"/>
    </location>
</feature>
<dbReference type="Proteomes" id="UP000294743">
    <property type="component" value="Unassembled WGS sequence"/>
</dbReference>
<accession>A0A4V6Q8K0</accession>
<evidence type="ECO:0000259" key="7">
    <source>
        <dbReference type="PROSITE" id="PS51094"/>
    </source>
</evidence>
<keyword evidence="10" id="KW-1185">Reference proteome</keyword>
<feature type="domain" description="PRD" evidence="8">
    <location>
        <begin position="173"/>
        <end position="276"/>
    </location>
</feature>
<dbReference type="PANTHER" id="PTHR30185">
    <property type="entry name" value="CRYPTIC BETA-GLUCOSIDE BGL OPERON ANTITERMINATOR"/>
    <property type="match status" value="1"/>
</dbReference>
<evidence type="ECO:0000256" key="6">
    <source>
        <dbReference type="SAM" id="Phobius"/>
    </source>
</evidence>
<keyword evidence="6" id="KW-0472">Membrane</keyword>
<dbReference type="InterPro" id="IPR016152">
    <property type="entry name" value="PTrfase/Anion_transptr"/>
</dbReference>
<protein>
    <submittedName>
        <fullName evidence="9">Lichenan operon transcriptional antiterminator</fullName>
    </submittedName>
</protein>
<feature type="domain" description="PTS EIIA type-2" evidence="7">
    <location>
        <begin position="496"/>
        <end position="634"/>
    </location>
</feature>
<evidence type="ECO:0000259" key="8">
    <source>
        <dbReference type="PROSITE" id="PS51372"/>
    </source>
</evidence>
<keyword evidence="6" id="KW-1133">Transmembrane helix</keyword>
<dbReference type="PROSITE" id="PS51372">
    <property type="entry name" value="PRD_2"/>
    <property type="match status" value="2"/>
</dbReference>
<dbReference type="Pfam" id="PF05043">
    <property type="entry name" value="Mga"/>
    <property type="match status" value="1"/>
</dbReference>
<dbReference type="InterPro" id="IPR011608">
    <property type="entry name" value="PRD"/>
</dbReference>
<dbReference type="AlphaFoldDB" id="A0A4V6Q8K0"/>
<dbReference type="EMBL" id="SODD01000006">
    <property type="protein sequence ID" value="TDW25094.1"/>
    <property type="molecule type" value="Genomic_DNA"/>
</dbReference>
<feature type="transmembrane region" description="Helical" evidence="6">
    <location>
        <begin position="444"/>
        <end position="466"/>
    </location>
</feature>
<evidence type="ECO:0000256" key="3">
    <source>
        <dbReference type="ARBA" id="ARBA00023159"/>
    </source>
</evidence>
<keyword evidence="6" id="KW-0812">Transmembrane</keyword>
<dbReference type="InterPro" id="IPR002178">
    <property type="entry name" value="PTS_EIIA_type-2_dom"/>
</dbReference>
<dbReference type="InterPro" id="IPR036634">
    <property type="entry name" value="PRD_sf"/>
</dbReference>
<evidence type="ECO:0000256" key="5">
    <source>
        <dbReference type="SAM" id="Coils"/>
    </source>
</evidence>
<comment type="caution">
    <text evidence="9">The sequence shown here is derived from an EMBL/GenBank/DDBJ whole genome shotgun (WGS) entry which is preliminary data.</text>
</comment>
<dbReference type="PROSITE" id="PS51094">
    <property type="entry name" value="PTS_EIIA_TYPE_2"/>
    <property type="match status" value="1"/>
</dbReference>
<keyword evidence="2" id="KW-0805">Transcription regulation</keyword>
<dbReference type="SUPFAM" id="SSF63520">
    <property type="entry name" value="PTS-regulatory domain, PRD"/>
    <property type="match status" value="2"/>
</dbReference>